<dbReference type="EMBL" id="AKRT01000081">
    <property type="protein sequence ID" value="EIR24412.1"/>
    <property type="molecule type" value="Genomic_DNA"/>
</dbReference>
<organism evidence="1 2">
    <name type="scientific">Yersinia pestis PY-08</name>
    <dbReference type="NCBI Taxonomy" id="992134"/>
    <lineage>
        <taxon>Bacteria</taxon>
        <taxon>Pseudomonadati</taxon>
        <taxon>Pseudomonadota</taxon>
        <taxon>Gammaproteobacteria</taxon>
        <taxon>Enterobacterales</taxon>
        <taxon>Yersiniaceae</taxon>
        <taxon>Yersinia</taxon>
    </lineage>
</organism>
<dbReference type="Proteomes" id="UP000003231">
    <property type="component" value="Unassembled WGS sequence"/>
</dbReference>
<accession>A0AB72ZP91</accession>
<reference evidence="1 2" key="1">
    <citation type="submission" date="2012-05" db="EMBL/GenBank/DDBJ databases">
        <title>Genome sequence of Yersinia Pestis PY-08.</title>
        <authorList>
            <person name="Santana-Cruz I."/>
            <person name="Sengamalay N."/>
            <person name="McCracken C."/>
            <person name="Daugherty S.C."/>
            <person name="Maroo A."/>
            <person name="Vara P.G."/>
            <person name="Tallon L.J."/>
            <person name="Sadzewicz L."/>
            <person name="Vinetz J.M."/>
            <person name="Cespedes Zambrano M.J."/>
            <person name="Fraser-Liggett C.M."/>
            <person name="Tettelin H."/>
        </authorList>
    </citation>
    <scope>NUCLEOTIDE SEQUENCE [LARGE SCALE GENOMIC DNA]</scope>
    <source>
        <strain evidence="1 2">PY-08</strain>
    </source>
</reference>
<name>A0AB72ZP91_YERPE</name>
<sequence>MRCHLPGRFPSRVKRLF</sequence>
<feature type="non-terminal residue" evidence="1">
    <location>
        <position position="17"/>
    </location>
</feature>
<evidence type="ECO:0000313" key="2">
    <source>
        <dbReference type="Proteomes" id="UP000003231"/>
    </source>
</evidence>
<dbReference type="AlphaFoldDB" id="A0AB72ZP91"/>
<evidence type="ECO:0000313" key="1">
    <source>
        <dbReference type="EMBL" id="EIR24412.1"/>
    </source>
</evidence>
<comment type="caution">
    <text evidence="1">The sequence shown here is derived from an EMBL/GenBank/DDBJ whole genome shotgun (WGS) entry which is preliminary data.</text>
</comment>
<gene>
    <name evidence="1" type="ORF">YPPY08_0501</name>
</gene>
<protein>
    <submittedName>
        <fullName evidence="1">Uncharacterized protein</fullName>
    </submittedName>
</protein>
<proteinExistence type="predicted"/>